<dbReference type="STRING" id="1209962.L0PIQ5"/>
<name>L0PIQ5_PNEJI</name>
<dbReference type="Gene3D" id="1.20.1270.220">
    <property type="match status" value="1"/>
</dbReference>
<dbReference type="InterPro" id="IPR027353">
    <property type="entry name" value="NET_dom"/>
</dbReference>
<dbReference type="Proteomes" id="UP000010422">
    <property type="component" value="Unassembled WGS sequence"/>
</dbReference>
<evidence type="ECO:0000313" key="3">
    <source>
        <dbReference type="Proteomes" id="UP000010422"/>
    </source>
</evidence>
<dbReference type="InParanoid" id="L0PIQ5"/>
<organism evidence="3">
    <name type="scientific">Pneumocystis jirovecii</name>
    <name type="common">Human pneumocystis pneumonia agent</name>
    <dbReference type="NCBI Taxonomy" id="42068"/>
    <lineage>
        <taxon>Eukaryota</taxon>
        <taxon>Fungi</taxon>
        <taxon>Dikarya</taxon>
        <taxon>Ascomycota</taxon>
        <taxon>Taphrinomycotina</taxon>
        <taxon>Pneumocystomycetes</taxon>
        <taxon>Pneumocystaceae</taxon>
        <taxon>Pneumocystis</taxon>
    </lineage>
</organism>
<evidence type="ECO:0000313" key="2">
    <source>
        <dbReference type="EMBL" id="CCJ31520.1"/>
    </source>
</evidence>
<comment type="caution">
    <text evidence="2">The sequence shown here is derived from an EMBL/GenBank/DDBJ whole genome shotgun (WGS) entry which is preliminary data.</text>
</comment>
<dbReference type="VEuPathDB" id="FungiDB:PNEJI1_003842"/>
<feature type="domain" description="NET" evidence="1">
    <location>
        <begin position="3"/>
        <end position="61"/>
    </location>
</feature>
<accession>L0PIQ5</accession>
<protein>
    <recommendedName>
        <fullName evidence="1">NET domain-containing protein</fullName>
    </recommendedName>
</protein>
<dbReference type="AlphaFoldDB" id="L0PIQ5"/>
<dbReference type="EMBL" id="CAKM01000337">
    <property type="protein sequence ID" value="CCJ31520.1"/>
    <property type="molecule type" value="Genomic_DNA"/>
</dbReference>
<sequence length="67" mass="7831">MDRLADGLQKLEEDDLLQVVQMVNDNKTPEMYVKNDVEEGEFHLDLYTLSDNLLTMLWNFTAKRVAL</sequence>
<gene>
    <name evidence="2" type="ORF">PNEJI1_003842</name>
</gene>
<evidence type="ECO:0000259" key="1">
    <source>
        <dbReference type="Pfam" id="PF17035"/>
    </source>
</evidence>
<dbReference type="InterPro" id="IPR038336">
    <property type="entry name" value="NET_sf"/>
</dbReference>
<reference evidence="2 3" key="1">
    <citation type="journal article" date="2012" name="MBio">
        <title>De novo assembly of the Pneumocystis jirovecii genome from a single bronchoalveolar lavage fluid specimen from a patient.</title>
        <authorList>
            <person name="Cisse O.H."/>
            <person name="Pagni M."/>
            <person name="Hauser P.M."/>
        </authorList>
    </citation>
    <scope>NUCLEOTIDE SEQUENCE [LARGE SCALE GENOMIC DNA]</scope>
    <source>
        <strain evidence="2 3">SE8</strain>
    </source>
</reference>
<proteinExistence type="predicted"/>
<dbReference type="Pfam" id="PF17035">
    <property type="entry name" value="BET"/>
    <property type="match status" value="1"/>
</dbReference>